<dbReference type="EMBL" id="UFWZ01000001">
    <property type="protein sequence ID" value="SUY47633.1"/>
    <property type="molecule type" value="Genomic_DNA"/>
</dbReference>
<name>A0A381J9E4_9CLOT</name>
<gene>
    <name evidence="5" type="ORF">NCTC9836_01970</name>
</gene>
<accession>A0A381J9E4</accession>
<feature type="compositionally biased region" description="Basic and acidic residues" evidence="1">
    <location>
        <begin position="597"/>
        <end position="640"/>
    </location>
</feature>
<feature type="region of interest" description="Disordered" evidence="1">
    <location>
        <begin position="590"/>
        <end position="701"/>
    </location>
</feature>
<keyword evidence="3" id="KW-0732">Signal</keyword>
<feature type="transmembrane region" description="Helical" evidence="2">
    <location>
        <begin position="708"/>
        <end position="727"/>
    </location>
</feature>
<feature type="domain" description="BIG2" evidence="4">
    <location>
        <begin position="373"/>
        <end position="448"/>
    </location>
</feature>
<keyword evidence="6" id="KW-1185">Reference proteome</keyword>
<dbReference type="AlphaFoldDB" id="A0A381J9E4"/>
<dbReference type="SUPFAM" id="SSF49373">
    <property type="entry name" value="Invasin/intimin cell-adhesion fragments"/>
    <property type="match status" value="1"/>
</dbReference>
<organism evidence="5 6">
    <name type="scientific">Clostridium putrefaciens</name>
    <dbReference type="NCBI Taxonomy" id="99675"/>
    <lineage>
        <taxon>Bacteria</taxon>
        <taxon>Bacillati</taxon>
        <taxon>Bacillota</taxon>
        <taxon>Clostridia</taxon>
        <taxon>Eubacteriales</taxon>
        <taxon>Clostridiaceae</taxon>
        <taxon>Clostridium</taxon>
    </lineage>
</organism>
<evidence type="ECO:0000313" key="5">
    <source>
        <dbReference type="EMBL" id="SUY47633.1"/>
    </source>
</evidence>
<keyword evidence="2" id="KW-1133">Transmembrane helix</keyword>
<evidence type="ECO:0000256" key="3">
    <source>
        <dbReference type="SAM" id="SignalP"/>
    </source>
</evidence>
<feature type="chain" id="PRO_5016756482" evidence="3">
    <location>
        <begin position="32"/>
        <end position="736"/>
    </location>
</feature>
<proteinExistence type="predicted"/>
<evidence type="ECO:0000256" key="2">
    <source>
        <dbReference type="SAM" id="Phobius"/>
    </source>
</evidence>
<dbReference type="InterPro" id="IPR003343">
    <property type="entry name" value="Big_2"/>
</dbReference>
<sequence length="736" mass="81502">MNMKNIKTKKIFAMLLSLFIVMMSLPISAFADVVGEISLETTLTDGITLKGSKKTFDVIARLEGEKVSSEVTLNGEEVKYNWDDNNKTSYTLNFKEEGKNTVVVKAYSRDKVATKSYSIVYEKASKGDLIGHATWTVEALTIGRGFIVEPTQFPIYEGENAAQSLDRILTEKGYSYNRTGKLGASFYLSIIGDGGKLKYGCKDKDKMQTLNAPIDIKEKVPQKLKEVLERENNWPTEDLDDASCLGEFDYTFMSGWMYAVNNIFPNVGFADSYLGDGDVVRVQFTLFGYGGDIGGSYAMGGQSTDYYEVANKDKLMALLSSINSSKDKDKILDKSWIKKAYDEAMKVAIQLDETQITVDEVYSKLNFALERIPLTSIYLDKTSVTLDKNTEETLVVGYNEQNTTDNKTVEWTTSDETVATVENGKVTTLKEGKAIITARVGTLTATCEIIVPEFSIKPIRDEDKATGVNIEAPANILPVDTKLIVIPITESSVKVFKGIETSLKDISGKFSAFDIHLESEGVKVQPKGNVKVILPIPTGYDHSKILIYRILEDGTFKDMQAIITDDSVSFETNHFSVYVISEKRVMVESPVEPVEPMDPKEPIKEGDKEETPISKEDIPVSKEETPVSKEDIPVSKEEMPISKGNIPDIKEKTSINEEDTTVSGEEISNDILKTSSDNEDISNEVNTTKVSKQLDGKASPKTGDNSPIIFITLLFFVSFAILVALVYSKKKGEGIK</sequence>
<protein>
    <submittedName>
        <fullName evidence="5">Cell adhesion domain-containing protein</fullName>
    </submittedName>
</protein>
<dbReference type="Proteomes" id="UP000254664">
    <property type="component" value="Unassembled WGS sequence"/>
</dbReference>
<keyword evidence="2" id="KW-0812">Transmembrane</keyword>
<evidence type="ECO:0000313" key="6">
    <source>
        <dbReference type="Proteomes" id="UP000254664"/>
    </source>
</evidence>
<dbReference type="InterPro" id="IPR008964">
    <property type="entry name" value="Invasin/intimin_cell_adhesion"/>
</dbReference>
<dbReference type="Gene3D" id="2.60.40.1080">
    <property type="match status" value="1"/>
</dbReference>
<dbReference type="Pfam" id="PF02368">
    <property type="entry name" value="Big_2"/>
    <property type="match status" value="1"/>
</dbReference>
<dbReference type="SMART" id="SM00635">
    <property type="entry name" value="BID_2"/>
    <property type="match status" value="1"/>
</dbReference>
<reference evidence="5 6" key="1">
    <citation type="submission" date="2018-06" db="EMBL/GenBank/DDBJ databases">
        <authorList>
            <consortium name="Pathogen Informatics"/>
            <person name="Doyle S."/>
        </authorList>
    </citation>
    <scope>NUCLEOTIDE SEQUENCE [LARGE SCALE GENOMIC DNA]</scope>
    <source>
        <strain evidence="5 6">NCTC9836</strain>
    </source>
</reference>
<evidence type="ECO:0000259" key="4">
    <source>
        <dbReference type="SMART" id="SM00635"/>
    </source>
</evidence>
<keyword evidence="2" id="KW-0472">Membrane</keyword>
<evidence type="ECO:0000256" key="1">
    <source>
        <dbReference type="SAM" id="MobiDB-lite"/>
    </source>
</evidence>
<feature type="signal peptide" evidence="3">
    <location>
        <begin position="1"/>
        <end position="31"/>
    </location>
</feature>